<reference evidence="9" key="1">
    <citation type="journal article" date="2019" name="Int. J. Syst. Evol. Microbiol.">
        <title>The Global Catalogue of Microorganisms (GCM) 10K type strain sequencing project: providing services to taxonomists for standard genome sequencing and annotation.</title>
        <authorList>
            <consortium name="The Broad Institute Genomics Platform"/>
            <consortium name="The Broad Institute Genome Sequencing Center for Infectious Disease"/>
            <person name="Wu L."/>
            <person name="Ma J."/>
        </authorList>
    </citation>
    <scope>NUCLEOTIDE SEQUENCE [LARGE SCALE GENOMIC DNA]</scope>
    <source>
        <strain evidence="9">JCM 15115</strain>
    </source>
</reference>
<organism evidence="8 9">
    <name type="scientific">Paenochrobactrum glaciei</name>
    <dbReference type="NCBI Taxonomy" id="486407"/>
    <lineage>
        <taxon>Bacteria</taxon>
        <taxon>Pseudomonadati</taxon>
        <taxon>Pseudomonadota</taxon>
        <taxon>Alphaproteobacteria</taxon>
        <taxon>Hyphomicrobiales</taxon>
        <taxon>Brucellaceae</taxon>
        <taxon>Paenochrobactrum</taxon>
    </lineage>
</organism>
<evidence type="ECO:0000313" key="8">
    <source>
        <dbReference type="EMBL" id="GAA0613835.1"/>
    </source>
</evidence>
<comment type="similarity">
    <text evidence="2">Belongs to the ferredoxin--NADP reductase type 1 family.</text>
</comment>
<dbReference type="InterPro" id="IPR023753">
    <property type="entry name" value="FAD/NAD-binding_dom"/>
</dbReference>
<dbReference type="SUPFAM" id="SSF51971">
    <property type="entry name" value="Nucleotide-binding domain"/>
    <property type="match status" value="1"/>
</dbReference>
<dbReference type="PANTHER" id="PTHR48467">
    <property type="entry name" value="GLUTAMATE SYNTHASE 1 [NADH], CHLOROPLASTIC-LIKE"/>
    <property type="match status" value="1"/>
</dbReference>
<keyword evidence="4" id="KW-0274">FAD</keyword>
<accession>A0ABP3RTP4</accession>
<dbReference type="Pfam" id="PF07992">
    <property type="entry name" value="Pyr_redox_2"/>
    <property type="match status" value="1"/>
</dbReference>
<dbReference type="Gene3D" id="3.50.50.60">
    <property type="entry name" value="FAD/NAD(P)-binding domain"/>
    <property type="match status" value="1"/>
</dbReference>
<feature type="domain" description="FAD/NAD(P)-binding" evidence="7">
    <location>
        <begin position="4"/>
        <end position="208"/>
    </location>
</feature>
<dbReference type="InterPro" id="IPR055275">
    <property type="entry name" value="Ferredox_Rdtase"/>
</dbReference>
<evidence type="ECO:0000256" key="5">
    <source>
        <dbReference type="ARBA" id="ARBA00022857"/>
    </source>
</evidence>
<name>A0ABP3RTP4_9HYPH</name>
<keyword evidence="5" id="KW-0521">NADP</keyword>
<dbReference type="EMBL" id="BAAADE010000011">
    <property type="protein sequence ID" value="GAA0613835.1"/>
    <property type="molecule type" value="Genomic_DNA"/>
</dbReference>
<proteinExistence type="inferred from homology"/>
<gene>
    <name evidence="8" type="ORF">GCM10008943_31430</name>
</gene>
<dbReference type="RefSeq" id="WP_343807778.1">
    <property type="nucleotide sequence ID" value="NZ_BAAADE010000011.1"/>
</dbReference>
<dbReference type="Proteomes" id="UP001424441">
    <property type="component" value="Unassembled WGS sequence"/>
</dbReference>
<keyword evidence="3" id="KW-0285">Flavoprotein</keyword>
<evidence type="ECO:0000313" key="9">
    <source>
        <dbReference type="Proteomes" id="UP001424441"/>
    </source>
</evidence>
<dbReference type="PIRSF" id="PIRSF000362">
    <property type="entry name" value="FNR"/>
    <property type="match status" value="1"/>
</dbReference>
<evidence type="ECO:0000256" key="2">
    <source>
        <dbReference type="ARBA" id="ARBA00008312"/>
    </source>
</evidence>
<dbReference type="Gene3D" id="3.40.50.720">
    <property type="entry name" value="NAD(P)-binding Rossmann-like Domain"/>
    <property type="match status" value="1"/>
</dbReference>
<keyword evidence="6" id="KW-0560">Oxidoreductase</keyword>
<dbReference type="PRINTS" id="PR00419">
    <property type="entry name" value="ADXRDTASE"/>
</dbReference>
<comment type="caution">
    <text evidence="8">The sequence shown here is derived from an EMBL/GenBank/DDBJ whole genome shotgun (WGS) entry which is preliminary data.</text>
</comment>
<protein>
    <submittedName>
        <fullName evidence="8">FAD-dependent oxidoreductase</fullName>
    </submittedName>
</protein>
<keyword evidence="9" id="KW-1185">Reference proteome</keyword>
<evidence type="ECO:0000256" key="4">
    <source>
        <dbReference type="ARBA" id="ARBA00022827"/>
    </source>
</evidence>
<evidence type="ECO:0000259" key="7">
    <source>
        <dbReference type="Pfam" id="PF07992"/>
    </source>
</evidence>
<dbReference type="InterPro" id="IPR021163">
    <property type="entry name" value="Ferredox_Rdtase_adrenod"/>
</dbReference>
<dbReference type="PANTHER" id="PTHR48467:SF1">
    <property type="entry name" value="GLUTAMATE SYNTHASE 1 [NADH], CHLOROPLASTIC-LIKE"/>
    <property type="match status" value="1"/>
</dbReference>
<evidence type="ECO:0000256" key="3">
    <source>
        <dbReference type="ARBA" id="ARBA00022630"/>
    </source>
</evidence>
<dbReference type="InterPro" id="IPR036188">
    <property type="entry name" value="FAD/NAD-bd_sf"/>
</dbReference>
<evidence type="ECO:0000256" key="1">
    <source>
        <dbReference type="ARBA" id="ARBA00001974"/>
    </source>
</evidence>
<comment type="cofactor">
    <cofactor evidence="1">
        <name>FAD</name>
        <dbReference type="ChEBI" id="CHEBI:57692"/>
    </cofactor>
</comment>
<sequence>MTLSVAIVGAGPSGCYLAQALEKAVPDSRIDLIDRLAAPYGLVRYGVAPDHQGTKGVIRQFARLFQRDNVRFFGNVTLGQDIKLEALRDIYDVVVLATGLSQDKSLGIEGEELSGVMRAGDLTRWWNDHPFSREPEALSGSDLVVLGNGNVAIDITRLLAKTEDEFESSDLGLHHNDGFVSSDIRNIHIVGRSDAAAAKFDPAMIKELGRLQDVKIIVEVPSEDANTDRSQKCLEALRSIQNVTRDNASKTIHFHFGWTPQRLTGVDGRLHQAHFCRTSGEGELQLTCHHLITAIGFEDDASLPRAQLLDAAQDIDAGHINGNLYACGWFRRGPTGTIPENRADAITVAGRIANDLAAGRLVAGRKGNEQLKMMFPDAVGFEGWQKIDAAEIAGASSGRCRQKIKDHSQMVSISKT</sequence>
<evidence type="ECO:0000256" key="6">
    <source>
        <dbReference type="ARBA" id="ARBA00023002"/>
    </source>
</evidence>